<dbReference type="AlphaFoldDB" id="A0A0F9IH43"/>
<dbReference type="InterPro" id="IPR007160">
    <property type="entry name" value="DUF362"/>
</dbReference>
<accession>A0A0F9IH43</accession>
<gene>
    <name evidence="2" type="ORF">LCGC14_1878070</name>
</gene>
<proteinExistence type="predicted"/>
<name>A0A0F9IH43_9ZZZZ</name>
<reference evidence="2" key="1">
    <citation type="journal article" date="2015" name="Nature">
        <title>Complex archaea that bridge the gap between prokaryotes and eukaryotes.</title>
        <authorList>
            <person name="Spang A."/>
            <person name="Saw J.H."/>
            <person name="Jorgensen S.L."/>
            <person name="Zaremba-Niedzwiedzka K."/>
            <person name="Martijn J."/>
            <person name="Lind A.E."/>
            <person name="van Eijk R."/>
            <person name="Schleper C."/>
            <person name="Guy L."/>
            <person name="Ettema T.J."/>
        </authorList>
    </citation>
    <scope>NUCLEOTIDE SEQUENCE</scope>
</reference>
<dbReference type="Gene3D" id="3.40.50.11440">
    <property type="match status" value="1"/>
</dbReference>
<dbReference type="EMBL" id="LAZR01019285">
    <property type="protein sequence ID" value="KKL93100.1"/>
    <property type="molecule type" value="Genomic_DNA"/>
</dbReference>
<feature type="domain" description="DUF362" evidence="1">
    <location>
        <begin position="86"/>
        <end position="282"/>
    </location>
</feature>
<dbReference type="Pfam" id="PF04015">
    <property type="entry name" value="DUF362"/>
    <property type="match status" value="1"/>
</dbReference>
<organism evidence="2">
    <name type="scientific">marine sediment metagenome</name>
    <dbReference type="NCBI Taxonomy" id="412755"/>
    <lineage>
        <taxon>unclassified sequences</taxon>
        <taxon>metagenomes</taxon>
        <taxon>ecological metagenomes</taxon>
    </lineage>
</organism>
<protein>
    <recommendedName>
        <fullName evidence="1">DUF362 domain-containing protein</fullName>
    </recommendedName>
</protein>
<sequence>MNYSRRFILYLGGLSIVSFFSLRCRPSFLFNPKAETINPPKFENPYMDGENAVVGIVGGENIKEMVREAVSLIGGLEKIDVKGKSVLVKPNVVTGDPNPTTTNPEVLKAVVEILYREGAKRVIVGDMSGLLTLSTARNMRRTGLTRAAKEAGAEVVYFEDYDWVEVELSDTRYIQKVYVSEWIYKADRVVNLPVIKTHKYAAYSICLKNFIGATHLKQRPYFIDRSHWEEIISEINQAYTPHLNIIDGTTSMIGGGPRKGTEAKTNIILASGDRIAADVVGLGIIKSFGKWHKVVDKGVWEQRQIKTALGLGLGVGKGKIELRDKALEGHNNDFEDIVQKVKRYIKVN</sequence>
<evidence type="ECO:0000313" key="2">
    <source>
        <dbReference type="EMBL" id="KKL93100.1"/>
    </source>
</evidence>
<evidence type="ECO:0000259" key="1">
    <source>
        <dbReference type="Pfam" id="PF04015"/>
    </source>
</evidence>
<comment type="caution">
    <text evidence="2">The sequence shown here is derived from an EMBL/GenBank/DDBJ whole genome shotgun (WGS) entry which is preliminary data.</text>
</comment>